<dbReference type="AlphaFoldDB" id="A0A0W0YUQ5"/>
<comment type="caution">
    <text evidence="1">The sequence shown here is derived from an EMBL/GenBank/DDBJ whole genome shotgun (WGS) entry which is preliminary data.</text>
</comment>
<evidence type="ECO:0000313" key="2">
    <source>
        <dbReference type="Proteomes" id="UP000054621"/>
    </source>
</evidence>
<dbReference type="RefSeq" id="WP_027271144.1">
    <property type="nucleotide sequence ID" value="NZ_CAAAJE010000014.1"/>
</dbReference>
<dbReference type="Proteomes" id="UP000054621">
    <property type="component" value="Unassembled WGS sequence"/>
</dbReference>
<protein>
    <submittedName>
        <fullName evidence="1">Uncharacterized protein</fullName>
    </submittedName>
</protein>
<dbReference type="OrthoDB" id="5650543at2"/>
<name>A0A0W0YUQ5_9GAMM</name>
<gene>
    <name evidence="1" type="ORF">Lsai_0063</name>
</gene>
<dbReference type="PATRIC" id="fig|28087.4.peg.66"/>
<dbReference type="EMBL" id="LNYV01000001">
    <property type="protein sequence ID" value="KTD60605.1"/>
    <property type="molecule type" value="Genomic_DNA"/>
</dbReference>
<proteinExistence type="predicted"/>
<organism evidence="1 2">
    <name type="scientific">Legionella sainthelensi</name>
    <dbReference type="NCBI Taxonomy" id="28087"/>
    <lineage>
        <taxon>Bacteria</taxon>
        <taxon>Pseudomonadati</taxon>
        <taxon>Pseudomonadota</taxon>
        <taxon>Gammaproteobacteria</taxon>
        <taxon>Legionellales</taxon>
        <taxon>Legionellaceae</taxon>
        <taxon>Legionella</taxon>
    </lineage>
</organism>
<evidence type="ECO:0000313" key="1">
    <source>
        <dbReference type="EMBL" id="KTD60605.1"/>
    </source>
</evidence>
<reference evidence="1 2" key="1">
    <citation type="submission" date="2015-11" db="EMBL/GenBank/DDBJ databases">
        <title>Genomic analysis of 38 Legionella species identifies large and diverse effector repertoires.</title>
        <authorList>
            <person name="Burstein D."/>
            <person name="Amaro F."/>
            <person name="Zusman T."/>
            <person name="Lifshitz Z."/>
            <person name="Cohen O."/>
            <person name="Gilbert J.A."/>
            <person name="Pupko T."/>
            <person name="Shuman H.A."/>
            <person name="Segal G."/>
        </authorList>
    </citation>
    <scope>NUCLEOTIDE SEQUENCE [LARGE SCALE GENOMIC DNA]</scope>
    <source>
        <strain evidence="1 2">Mt.St.Helens-4</strain>
    </source>
</reference>
<dbReference type="eggNOG" id="ENOG5032BFB">
    <property type="taxonomic scope" value="Bacteria"/>
</dbReference>
<accession>A0A0W0YUQ5</accession>
<sequence length="175" mass="20724">MSRFPNKTHHELRQYFKKLSLEQLNEQNCFYGQHFENLEDKLDECNQALVTEIRHRHILQEQKNNHELTYDSVVESEQGFRLSLESLNDITDHSERFLARKSIGISPMELYNQKLSDISTPMYQSNLMIEHLTKRLDDLTKKKSGAISELKILNSIIQEKEQLIRSSQLVREYSK</sequence>